<dbReference type="GO" id="GO:0005975">
    <property type="term" value="P:carbohydrate metabolic process"/>
    <property type="evidence" value="ECO:0007669"/>
    <property type="project" value="InterPro"/>
</dbReference>
<organism evidence="1">
    <name type="scientific">bioreactor metagenome</name>
    <dbReference type="NCBI Taxonomy" id="1076179"/>
    <lineage>
        <taxon>unclassified sequences</taxon>
        <taxon>metagenomes</taxon>
        <taxon>ecological metagenomes</taxon>
    </lineage>
</organism>
<gene>
    <name evidence="1" type="ORF">SDC9_155752</name>
</gene>
<evidence type="ECO:0008006" key="2">
    <source>
        <dbReference type="Google" id="ProtNLM"/>
    </source>
</evidence>
<sequence>MHDIYQSTADAVKQLVPELIAQGYQLVTVSELLEYKGLTPENGQVYFSSYYSTK</sequence>
<protein>
    <recommendedName>
        <fullName evidence="2">NodB homology domain-containing protein</fullName>
    </recommendedName>
</protein>
<comment type="caution">
    <text evidence="1">The sequence shown here is derived from an EMBL/GenBank/DDBJ whole genome shotgun (WGS) entry which is preliminary data.</text>
</comment>
<reference evidence="1" key="1">
    <citation type="submission" date="2019-08" db="EMBL/GenBank/DDBJ databases">
        <authorList>
            <person name="Kucharzyk K."/>
            <person name="Murdoch R.W."/>
            <person name="Higgins S."/>
            <person name="Loffler F."/>
        </authorList>
    </citation>
    <scope>NUCLEOTIDE SEQUENCE</scope>
</reference>
<name>A0A645F3P6_9ZZZZ</name>
<dbReference type="SUPFAM" id="SSF88713">
    <property type="entry name" value="Glycoside hydrolase/deacetylase"/>
    <property type="match status" value="1"/>
</dbReference>
<proteinExistence type="predicted"/>
<dbReference type="InterPro" id="IPR011330">
    <property type="entry name" value="Glyco_hydro/deAcase_b/a-brl"/>
</dbReference>
<dbReference type="Gene3D" id="3.20.20.370">
    <property type="entry name" value="Glycoside hydrolase/deacetylase"/>
    <property type="match status" value="1"/>
</dbReference>
<dbReference type="EMBL" id="VSSQ01054524">
    <property type="protein sequence ID" value="MPN08470.1"/>
    <property type="molecule type" value="Genomic_DNA"/>
</dbReference>
<evidence type="ECO:0000313" key="1">
    <source>
        <dbReference type="EMBL" id="MPN08470.1"/>
    </source>
</evidence>
<dbReference type="AlphaFoldDB" id="A0A645F3P6"/>
<accession>A0A645F3P6</accession>